<feature type="region of interest" description="Disordered" evidence="1">
    <location>
        <begin position="66"/>
        <end position="108"/>
    </location>
</feature>
<keyword evidence="4" id="KW-1185">Reference proteome</keyword>
<comment type="caution">
    <text evidence="3">The sequence shown here is derived from an EMBL/GenBank/DDBJ whole genome shotgun (WGS) entry which is preliminary data.</text>
</comment>
<reference evidence="3" key="1">
    <citation type="submission" date="2020-12" db="EMBL/GenBank/DDBJ databases">
        <title>Geomonas sp. Red875, isolated from river sediment.</title>
        <authorList>
            <person name="Xu Z."/>
            <person name="Zhang Z."/>
            <person name="Masuda Y."/>
            <person name="Itoh H."/>
            <person name="Senoo K."/>
        </authorList>
    </citation>
    <scope>NUCLEOTIDE SEQUENCE</scope>
    <source>
        <strain evidence="3">Red875</strain>
    </source>
</reference>
<accession>A0A8J7S8U2</accession>
<proteinExistence type="predicted"/>
<evidence type="ECO:0000313" key="3">
    <source>
        <dbReference type="EMBL" id="MBJ6727807.1"/>
    </source>
</evidence>
<evidence type="ECO:0000256" key="1">
    <source>
        <dbReference type="SAM" id="MobiDB-lite"/>
    </source>
</evidence>
<protein>
    <submittedName>
        <fullName evidence="3">Uncharacterized protein</fullName>
    </submittedName>
</protein>
<keyword evidence="2" id="KW-0472">Membrane</keyword>
<keyword evidence="2" id="KW-0812">Transmembrane</keyword>
<evidence type="ECO:0000313" key="4">
    <source>
        <dbReference type="Proteomes" id="UP000636888"/>
    </source>
</evidence>
<gene>
    <name evidence="3" type="ORF">JFN93_24120</name>
</gene>
<dbReference type="EMBL" id="JAEMHM010000030">
    <property type="protein sequence ID" value="MBJ6727807.1"/>
    <property type="molecule type" value="Genomic_DNA"/>
</dbReference>
<keyword evidence="2" id="KW-1133">Transmembrane helix</keyword>
<feature type="region of interest" description="Disordered" evidence="1">
    <location>
        <begin position="1"/>
        <end position="41"/>
    </location>
</feature>
<dbReference type="AlphaFoldDB" id="A0A8J7S8U2"/>
<sequence>MISARRWLEGKGCPGTGKEPTAGKTAPVQTGTGKEPPGGRRGRVGALIWLLLAAIVAGSLSGCVWAVDGDEGRDYDHRDQRDFRDRDHDRDREHDRDHGRDNDWYRGR</sequence>
<dbReference type="RefSeq" id="WP_199386948.1">
    <property type="nucleotide sequence ID" value="NZ_JAEMHM010000030.1"/>
</dbReference>
<evidence type="ECO:0000256" key="2">
    <source>
        <dbReference type="SAM" id="Phobius"/>
    </source>
</evidence>
<dbReference type="Proteomes" id="UP000636888">
    <property type="component" value="Unassembled WGS sequence"/>
</dbReference>
<organism evidence="3 4">
    <name type="scientific">Geomesophilobacter sediminis</name>
    <dbReference type="NCBI Taxonomy" id="2798584"/>
    <lineage>
        <taxon>Bacteria</taxon>
        <taxon>Pseudomonadati</taxon>
        <taxon>Thermodesulfobacteriota</taxon>
        <taxon>Desulfuromonadia</taxon>
        <taxon>Geobacterales</taxon>
        <taxon>Geobacteraceae</taxon>
        <taxon>Geomesophilobacter</taxon>
    </lineage>
</organism>
<feature type="compositionally biased region" description="Basic and acidic residues" evidence="1">
    <location>
        <begin position="70"/>
        <end position="108"/>
    </location>
</feature>
<feature type="transmembrane region" description="Helical" evidence="2">
    <location>
        <begin position="44"/>
        <end position="67"/>
    </location>
</feature>
<name>A0A8J7S8U2_9BACT</name>